<keyword evidence="7" id="KW-1185">Reference proteome</keyword>
<dbReference type="GO" id="GO:0006508">
    <property type="term" value="P:proteolysis"/>
    <property type="evidence" value="ECO:0007669"/>
    <property type="project" value="InterPro"/>
</dbReference>
<dbReference type="InterPro" id="IPR000169">
    <property type="entry name" value="Pept_cys_AS"/>
</dbReference>
<evidence type="ECO:0000256" key="2">
    <source>
        <dbReference type="ARBA" id="ARBA00023145"/>
    </source>
</evidence>
<evidence type="ECO:0000313" key="6">
    <source>
        <dbReference type="EMBL" id="KAF4674987.1"/>
    </source>
</evidence>
<dbReference type="InterPro" id="IPR013128">
    <property type="entry name" value="Peptidase_C1A"/>
</dbReference>
<proteinExistence type="inferred from homology"/>
<sequence>MRLVSPTIAFLGTSVLGYEVPEMELQKAFAKFKKDYGIDYPTPQEAALREEIFVENYRHIQKVNAEKRSYKLAINKFADQSSEEFAAAMFTRGYKKRYREFFGKRPGFLGTHHYSGKPLPDEIDWTHLGAVSRVKNQGQCGSCWAFSATGSLEGRFEIANPKHELVEFSEQQLVDCSAAEGNMGCNGGLMDNAFTYVMEHGLCTEEDYGYDAVDEPCRNSTVEKKARLHPHDVTGFVDVHSKDGSAMKEALQGGPVSVAIEADMPDFQFYHEGVLTGDCGDSLDHGVLLVGYGVLDGVKYWKVKNSWGPEWGHQGYILLERERSDGTDEDECGILLQGSYPKFREDITSAAPARPAKTLGLSIPVGFSLPMTVKSSSNDGHYHPPPCDDGDLGGQIEVSGHVYDICAPPCGSGNSCPPKPSGVEAIEQCVLATQDPQKPDHCALLCRANEDSKCPEGEECVPVQGQIGVCLHDPHHGRRPLPVNNDVNVIYE</sequence>
<dbReference type="InterPro" id="IPR025660">
    <property type="entry name" value="Pept_his_AS"/>
</dbReference>
<evidence type="ECO:0000256" key="3">
    <source>
        <dbReference type="ARBA" id="ARBA00023157"/>
    </source>
</evidence>
<dbReference type="Pfam" id="PF00112">
    <property type="entry name" value="Peptidase_C1"/>
    <property type="match status" value="1"/>
</dbReference>
<dbReference type="PRINTS" id="PR00705">
    <property type="entry name" value="PAPAIN"/>
</dbReference>
<keyword evidence="3" id="KW-1015">Disulfide bond</keyword>
<accession>A0A7J6MUG6</accession>
<dbReference type="FunFam" id="3.90.70.10:FF:000332">
    <property type="entry name" value="Cathepsin L1"/>
    <property type="match status" value="1"/>
</dbReference>
<evidence type="ECO:0000259" key="5">
    <source>
        <dbReference type="SMART" id="SM00848"/>
    </source>
</evidence>
<gene>
    <name evidence="6" type="ORF">FOL47_008436</name>
</gene>
<dbReference type="InterPro" id="IPR039417">
    <property type="entry name" value="Peptidase_C1A_papain-like"/>
</dbReference>
<feature type="domain" description="Peptidase C1A papain C-terminal" evidence="4">
    <location>
        <begin position="119"/>
        <end position="342"/>
    </location>
</feature>
<dbReference type="SUPFAM" id="SSF54001">
    <property type="entry name" value="Cysteine proteinases"/>
    <property type="match status" value="1"/>
</dbReference>
<dbReference type="CDD" id="cd02248">
    <property type="entry name" value="Peptidase_C1A"/>
    <property type="match status" value="1"/>
</dbReference>
<dbReference type="EMBL" id="JAAPAO010000054">
    <property type="protein sequence ID" value="KAF4674987.1"/>
    <property type="molecule type" value="Genomic_DNA"/>
</dbReference>
<reference evidence="6 7" key="1">
    <citation type="submission" date="2020-04" db="EMBL/GenBank/DDBJ databases">
        <title>Perkinsus chesapeaki whole genome sequence.</title>
        <authorList>
            <person name="Bogema D.R."/>
        </authorList>
    </citation>
    <scope>NUCLEOTIDE SEQUENCE [LARGE SCALE GENOMIC DNA]</scope>
    <source>
        <strain evidence="6">ATCC PRA-425</strain>
    </source>
</reference>
<dbReference type="PROSITE" id="PS00139">
    <property type="entry name" value="THIOL_PROTEASE_CYS"/>
    <property type="match status" value="1"/>
</dbReference>
<dbReference type="InterPro" id="IPR038765">
    <property type="entry name" value="Papain-like_cys_pep_sf"/>
</dbReference>
<organism evidence="6 7">
    <name type="scientific">Perkinsus chesapeaki</name>
    <name type="common">Clam parasite</name>
    <name type="synonym">Perkinsus andrewsi</name>
    <dbReference type="NCBI Taxonomy" id="330153"/>
    <lineage>
        <taxon>Eukaryota</taxon>
        <taxon>Sar</taxon>
        <taxon>Alveolata</taxon>
        <taxon>Perkinsozoa</taxon>
        <taxon>Perkinsea</taxon>
        <taxon>Perkinsida</taxon>
        <taxon>Perkinsidae</taxon>
        <taxon>Perkinsus</taxon>
    </lineage>
</organism>
<dbReference type="PANTHER" id="PTHR12411">
    <property type="entry name" value="CYSTEINE PROTEASE FAMILY C1-RELATED"/>
    <property type="match status" value="1"/>
</dbReference>
<comment type="caution">
    <text evidence="6">The sequence shown here is derived from an EMBL/GenBank/DDBJ whole genome shotgun (WGS) entry which is preliminary data.</text>
</comment>
<dbReference type="GO" id="GO:0008234">
    <property type="term" value="F:cysteine-type peptidase activity"/>
    <property type="evidence" value="ECO:0007669"/>
    <property type="project" value="InterPro"/>
</dbReference>
<protein>
    <submittedName>
        <fullName evidence="6">Uncharacterized protein</fullName>
    </submittedName>
</protein>
<feature type="domain" description="Cathepsin propeptide inhibitor" evidence="5">
    <location>
        <begin position="29"/>
        <end position="85"/>
    </location>
</feature>
<dbReference type="Proteomes" id="UP000591131">
    <property type="component" value="Unassembled WGS sequence"/>
</dbReference>
<evidence type="ECO:0000256" key="1">
    <source>
        <dbReference type="ARBA" id="ARBA00008455"/>
    </source>
</evidence>
<evidence type="ECO:0000313" key="7">
    <source>
        <dbReference type="Proteomes" id="UP000591131"/>
    </source>
</evidence>
<dbReference type="PROSITE" id="PS00639">
    <property type="entry name" value="THIOL_PROTEASE_HIS"/>
    <property type="match status" value="1"/>
</dbReference>
<evidence type="ECO:0000259" key="4">
    <source>
        <dbReference type="SMART" id="SM00645"/>
    </source>
</evidence>
<dbReference type="SMART" id="SM00848">
    <property type="entry name" value="Inhibitor_I29"/>
    <property type="match status" value="1"/>
</dbReference>
<dbReference type="Pfam" id="PF08246">
    <property type="entry name" value="Inhibitor_I29"/>
    <property type="match status" value="1"/>
</dbReference>
<dbReference type="InterPro" id="IPR013201">
    <property type="entry name" value="Prot_inhib_I29"/>
</dbReference>
<dbReference type="OrthoDB" id="190265at2759"/>
<dbReference type="Gene3D" id="3.90.70.10">
    <property type="entry name" value="Cysteine proteinases"/>
    <property type="match status" value="1"/>
</dbReference>
<dbReference type="SMART" id="SM00645">
    <property type="entry name" value="Pept_C1"/>
    <property type="match status" value="1"/>
</dbReference>
<keyword evidence="2" id="KW-0865">Zymogen</keyword>
<comment type="similarity">
    <text evidence="1">Belongs to the peptidase C1 family.</text>
</comment>
<name>A0A7J6MUG6_PERCH</name>
<dbReference type="InterPro" id="IPR000668">
    <property type="entry name" value="Peptidase_C1A_C"/>
</dbReference>
<dbReference type="AlphaFoldDB" id="A0A7J6MUG6"/>